<proteinExistence type="inferred from homology"/>
<dbReference type="EMBL" id="JASOOE010000006">
    <property type="protein sequence ID" value="MDK7187185.1"/>
    <property type="molecule type" value="Genomic_DNA"/>
</dbReference>
<comment type="caution">
    <text evidence="25">The sequence shown here is derived from an EMBL/GenBank/DDBJ whole genome shotgun (WGS) entry which is preliminary data.</text>
</comment>
<keyword evidence="12 25" id="KW-0548">Nucleotidyltransferase</keyword>
<evidence type="ECO:0000256" key="14">
    <source>
        <dbReference type="ARBA" id="ARBA00023098"/>
    </source>
</evidence>
<keyword evidence="13 24" id="KW-1133">Transmembrane helix</keyword>
<evidence type="ECO:0000256" key="16">
    <source>
        <dbReference type="ARBA" id="ARBA00023209"/>
    </source>
</evidence>
<keyword evidence="9" id="KW-0444">Lipid biosynthesis</keyword>
<evidence type="ECO:0000256" key="21">
    <source>
        <dbReference type="ARBA" id="ARBA00032396"/>
    </source>
</evidence>
<dbReference type="GO" id="GO:0004605">
    <property type="term" value="F:phosphatidate cytidylyltransferase activity"/>
    <property type="evidence" value="ECO:0007669"/>
    <property type="project" value="UniProtKB-EC"/>
</dbReference>
<comment type="pathway">
    <text evidence="3">Phospholipid metabolism; CDP-diacylglycerol biosynthesis; CDP-diacylglycerol from sn-glycerol 3-phosphate: step 3/3.</text>
</comment>
<keyword evidence="11 24" id="KW-0812">Transmembrane</keyword>
<evidence type="ECO:0000256" key="20">
    <source>
        <dbReference type="ARBA" id="ARBA00032253"/>
    </source>
</evidence>
<evidence type="ECO:0000256" key="15">
    <source>
        <dbReference type="ARBA" id="ARBA00023136"/>
    </source>
</evidence>
<dbReference type="Proteomes" id="UP001229251">
    <property type="component" value="Unassembled WGS sequence"/>
</dbReference>
<evidence type="ECO:0000256" key="5">
    <source>
        <dbReference type="ARBA" id="ARBA00010185"/>
    </source>
</evidence>
<comment type="subcellular location">
    <subcellularLocation>
        <location evidence="2">Cell membrane</location>
        <topology evidence="2">Multi-pass membrane protein</topology>
    </subcellularLocation>
</comment>
<evidence type="ECO:0000256" key="9">
    <source>
        <dbReference type="ARBA" id="ARBA00022516"/>
    </source>
</evidence>
<dbReference type="GO" id="GO:0005886">
    <property type="term" value="C:plasma membrane"/>
    <property type="evidence" value="ECO:0007669"/>
    <property type="project" value="UniProtKB-SubCell"/>
</dbReference>
<evidence type="ECO:0000256" key="8">
    <source>
        <dbReference type="ARBA" id="ARBA00022475"/>
    </source>
</evidence>
<dbReference type="Pfam" id="PF01148">
    <property type="entry name" value="CTP_transf_1"/>
    <property type="match status" value="1"/>
</dbReference>
<protein>
    <recommendedName>
        <fullName evidence="7">Phosphatidate cytidylyltransferase</fullName>
        <ecNumber evidence="6">2.7.7.41</ecNumber>
    </recommendedName>
    <alternativeName>
        <fullName evidence="20">CDP-DAG synthase</fullName>
    </alternativeName>
    <alternativeName>
        <fullName evidence="22">CDP-DG synthase</fullName>
    </alternativeName>
    <alternativeName>
        <fullName evidence="18">CDP-diacylglycerol synthase</fullName>
    </alternativeName>
    <alternativeName>
        <fullName evidence="21">CDP-diglyceride pyrophosphorylase</fullName>
    </alternativeName>
    <alternativeName>
        <fullName evidence="23">CDP-diglyceride synthase</fullName>
    </alternativeName>
    <alternativeName>
        <fullName evidence="19">CTP:phosphatidate cytidylyltransferase</fullName>
    </alternativeName>
</protein>
<sequence length="265" mass="30110">MKQRIISAVIGLAIFLPILVKGGRIFAWAILFLSFIALYEIAKMKKISFFNEIGLISCFAMASIVLPNYYYRIILPLSQPVFMFYVAAMLLLVLTVYRYQTFNFVDAATLIFAALYIGSGFRFLIQIRDEGLATIIYLFLVIWMTDTGAYLFGRTFGKHKLASHISPNKTIEGAIGGIATALLFSMIYAWFFELDIRHRQWLPLLTILISISGQFGDLVESAYKRHFNVKDSGYFLPGHGGVLDRFDSSIFAAIMFMVWQSISKF</sequence>
<feature type="transmembrane region" description="Helical" evidence="24">
    <location>
        <begin position="131"/>
        <end position="152"/>
    </location>
</feature>
<comment type="pathway">
    <text evidence="4">Lipid metabolism.</text>
</comment>
<feature type="transmembrane region" description="Helical" evidence="24">
    <location>
        <begin position="5"/>
        <end position="20"/>
    </location>
</feature>
<evidence type="ECO:0000313" key="25">
    <source>
        <dbReference type="EMBL" id="MDK7187185.1"/>
    </source>
</evidence>
<evidence type="ECO:0000256" key="4">
    <source>
        <dbReference type="ARBA" id="ARBA00005189"/>
    </source>
</evidence>
<keyword evidence="10 25" id="KW-0808">Transferase</keyword>
<keyword evidence="8" id="KW-1003">Cell membrane</keyword>
<evidence type="ECO:0000313" key="26">
    <source>
        <dbReference type="Proteomes" id="UP001229251"/>
    </source>
</evidence>
<evidence type="ECO:0000256" key="1">
    <source>
        <dbReference type="ARBA" id="ARBA00001698"/>
    </source>
</evidence>
<gene>
    <name evidence="25" type="ORF">QP433_04240</name>
</gene>
<feature type="transmembrane region" description="Helical" evidence="24">
    <location>
        <begin position="104"/>
        <end position="125"/>
    </location>
</feature>
<dbReference type="RefSeq" id="WP_285065637.1">
    <property type="nucleotide sequence ID" value="NZ_JASOOE010000006.1"/>
</dbReference>
<evidence type="ECO:0000256" key="3">
    <source>
        <dbReference type="ARBA" id="ARBA00005119"/>
    </source>
</evidence>
<dbReference type="GO" id="GO:0016024">
    <property type="term" value="P:CDP-diacylglycerol biosynthetic process"/>
    <property type="evidence" value="ECO:0007669"/>
    <property type="project" value="TreeGrafter"/>
</dbReference>
<evidence type="ECO:0000256" key="10">
    <source>
        <dbReference type="ARBA" id="ARBA00022679"/>
    </source>
</evidence>
<keyword evidence="17" id="KW-1208">Phospholipid metabolism</keyword>
<feature type="transmembrane region" description="Helical" evidence="24">
    <location>
        <begin position="49"/>
        <end position="71"/>
    </location>
</feature>
<evidence type="ECO:0000256" key="17">
    <source>
        <dbReference type="ARBA" id="ARBA00023264"/>
    </source>
</evidence>
<evidence type="ECO:0000256" key="24">
    <source>
        <dbReference type="SAM" id="Phobius"/>
    </source>
</evidence>
<organism evidence="25 26">
    <name type="scientific">Facklamia hominis</name>
    <dbReference type="NCBI Taxonomy" id="178214"/>
    <lineage>
        <taxon>Bacteria</taxon>
        <taxon>Bacillati</taxon>
        <taxon>Bacillota</taxon>
        <taxon>Bacilli</taxon>
        <taxon>Lactobacillales</taxon>
        <taxon>Aerococcaceae</taxon>
        <taxon>Facklamia</taxon>
    </lineage>
</organism>
<comment type="catalytic activity">
    <reaction evidence="1">
        <text>a 1,2-diacyl-sn-glycero-3-phosphate + CTP + H(+) = a CDP-1,2-diacyl-sn-glycerol + diphosphate</text>
        <dbReference type="Rhea" id="RHEA:16229"/>
        <dbReference type="ChEBI" id="CHEBI:15378"/>
        <dbReference type="ChEBI" id="CHEBI:33019"/>
        <dbReference type="ChEBI" id="CHEBI:37563"/>
        <dbReference type="ChEBI" id="CHEBI:58332"/>
        <dbReference type="ChEBI" id="CHEBI:58608"/>
        <dbReference type="EC" id="2.7.7.41"/>
    </reaction>
</comment>
<evidence type="ECO:0000256" key="19">
    <source>
        <dbReference type="ARBA" id="ARBA00031825"/>
    </source>
</evidence>
<evidence type="ECO:0000256" key="2">
    <source>
        <dbReference type="ARBA" id="ARBA00004651"/>
    </source>
</evidence>
<comment type="similarity">
    <text evidence="5">Belongs to the CDS family.</text>
</comment>
<reference evidence="25" key="1">
    <citation type="submission" date="2023-05" db="EMBL/GenBank/DDBJ databases">
        <title>Cataloging the Phylogenetic Diversity of Human Bladder Bacteria.</title>
        <authorList>
            <person name="Du J."/>
        </authorList>
    </citation>
    <scope>NUCLEOTIDE SEQUENCE</scope>
    <source>
        <strain evidence="25">UMB1231</strain>
    </source>
</reference>
<evidence type="ECO:0000256" key="23">
    <source>
        <dbReference type="ARBA" id="ARBA00033406"/>
    </source>
</evidence>
<evidence type="ECO:0000256" key="13">
    <source>
        <dbReference type="ARBA" id="ARBA00022989"/>
    </source>
</evidence>
<dbReference type="PANTHER" id="PTHR46382">
    <property type="entry name" value="PHOSPHATIDATE CYTIDYLYLTRANSFERASE"/>
    <property type="match status" value="1"/>
</dbReference>
<feature type="transmembrane region" description="Helical" evidence="24">
    <location>
        <begin position="173"/>
        <end position="192"/>
    </location>
</feature>
<evidence type="ECO:0000256" key="18">
    <source>
        <dbReference type="ARBA" id="ARBA00029893"/>
    </source>
</evidence>
<evidence type="ECO:0000256" key="22">
    <source>
        <dbReference type="ARBA" id="ARBA00032743"/>
    </source>
</evidence>
<name>A0AAJ1Q617_9LACT</name>
<evidence type="ECO:0000256" key="6">
    <source>
        <dbReference type="ARBA" id="ARBA00012487"/>
    </source>
</evidence>
<dbReference type="EC" id="2.7.7.41" evidence="6"/>
<evidence type="ECO:0000256" key="12">
    <source>
        <dbReference type="ARBA" id="ARBA00022695"/>
    </source>
</evidence>
<keyword evidence="16" id="KW-0594">Phospholipid biosynthesis</keyword>
<feature type="transmembrane region" description="Helical" evidence="24">
    <location>
        <begin position="26"/>
        <end position="42"/>
    </location>
</feature>
<dbReference type="PANTHER" id="PTHR46382:SF1">
    <property type="entry name" value="PHOSPHATIDATE CYTIDYLYLTRANSFERASE"/>
    <property type="match status" value="1"/>
</dbReference>
<keyword evidence="14" id="KW-0443">Lipid metabolism</keyword>
<evidence type="ECO:0000256" key="11">
    <source>
        <dbReference type="ARBA" id="ARBA00022692"/>
    </source>
</evidence>
<feature type="transmembrane region" description="Helical" evidence="24">
    <location>
        <begin position="77"/>
        <end position="97"/>
    </location>
</feature>
<accession>A0AAJ1Q617</accession>
<evidence type="ECO:0000256" key="7">
    <source>
        <dbReference type="ARBA" id="ARBA00019373"/>
    </source>
</evidence>
<dbReference type="AlphaFoldDB" id="A0AAJ1Q617"/>
<keyword evidence="15 24" id="KW-0472">Membrane</keyword>